<dbReference type="EMBL" id="JAHLQL010000001">
    <property type="protein sequence ID" value="MBU5591172.1"/>
    <property type="molecule type" value="Genomic_DNA"/>
</dbReference>
<dbReference type="Proteomes" id="UP000736583">
    <property type="component" value="Unassembled WGS sequence"/>
</dbReference>
<gene>
    <name evidence="1" type="ORF">KQI89_05290</name>
</gene>
<dbReference type="RefSeq" id="WP_216456189.1">
    <property type="nucleotide sequence ID" value="NZ_JAHLQL010000001.1"/>
</dbReference>
<evidence type="ECO:0000313" key="2">
    <source>
        <dbReference type="Proteomes" id="UP000736583"/>
    </source>
</evidence>
<sequence length="53" mass="6248">MKVIFKLRKNIVEINERLMNTLLKLVAVPIIENIKDKNLETEKIVEIIRGIPY</sequence>
<proteinExistence type="predicted"/>
<name>A0ABS6F0R1_9CLOT</name>
<evidence type="ECO:0000313" key="1">
    <source>
        <dbReference type="EMBL" id="MBU5591172.1"/>
    </source>
</evidence>
<keyword evidence="2" id="KW-1185">Reference proteome</keyword>
<comment type="caution">
    <text evidence="1">The sequence shown here is derived from an EMBL/GenBank/DDBJ whole genome shotgun (WGS) entry which is preliminary data.</text>
</comment>
<organism evidence="1 2">
    <name type="scientific">Clostridium simiarum</name>
    <dbReference type="NCBI Taxonomy" id="2841506"/>
    <lineage>
        <taxon>Bacteria</taxon>
        <taxon>Bacillati</taxon>
        <taxon>Bacillota</taxon>
        <taxon>Clostridia</taxon>
        <taxon>Eubacteriales</taxon>
        <taxon>Clostridiaceae</taxon>
        <taxon>Clostridium</taxon>
    </lineage>
</organism>
<reference evidence="1 2" key="1">
    <citation type="submission" date="2021-06" db="EMBL/GenBank/DDBJ databases">
        <authorList>
            <person name="Sun Q."/>
            <person name="Li D."/>
        </authorList>
    </citation>
    <scope>NUCLEOTIDE SEQUENCE [LARGE SCALE GENOMIC DNA]</scope>
    <source>
        <strain evidence="1 2">MSJ-4</strain>
    </source>
</reference>
<accession>A0ABS6F0R1</accession>
<protein>
    <submittedName>
        <fullName evidence="1">Uncharacterized protein</fullName>
    </submittedName>
</protein>